<dbReference type="RefSeq" id="WP_147655901.1">
    <property type="nucleotide sequence ID" value="NZ_BMFM01000001.1"/>
</dbReference>
<name>A0A5B9DPG9_9HYPH</name>
<keyword evidence="2" id="KW-1185">Reference proteome</keyword>
<sequence>MIYLRDPNTIVVPRLPNLEPDRFWMALRFFGYEQSLRDWVSGLQPLDPESPTYAQDLAFWSAVSAKLEWAKYFERDHPMIEGARQALGITEQQLDDMWTWGLS</sequence>
<reference evidence="1 2" key="1">
    <citation type="journal article" date="2015" name="Int. J. Syst. Evol. Microbiol.">
        <title>Youhaiella tibetensis gen. nov., sp. nov., isolated from subsurface sediment.</title>
        <authorList>
            <person name="Wang Y.X."/>
            <person name="Huang F.Q."/>
            <person name="Nogi Y."/>
            <person name="Pang S.J."/>
            <person name="Wang P.K."/>
            <person name="Lv J."/>
        </authorList>
    </citation>
    <scope>NUCLEOTIDE SEQUENCE [LARGE SCALE GENOMIC DNA]</scope>
    <source>
        <strain evidence="2">fig4</strain>
    </source>
</reference>
<dbReference type="Proteomes" id="UP000321062">
    <property type="component" value="Chromosome"/>
</dbReference>
<protein>
    <submittedName>
        <fullName evidence="1">Uncharacterized protein</fullName>
    </submittedName>
</protein>
<evidence type="ECO:0000313" key="2">
    <source>
        <dbReference type="Proteomes" id="UP000321062"/>
    </source>
</evidence>
<proteinExistence type="predicted"/>
<dbReference type="EMBL" id="CP041690">
    <property type="protein sequence ID" value="QEE20428.1"/>
    <property type="molecule type" value="Genomic_DNA"/>
</dbReference>
<dbReference type="OrthoDB" id="7951096at2"/>
<accession>A0A5B9DPG9</accession>
<organism evidence="1 2">
    <name type="scientific">Paradevosia tibetensis</name>
    <dbReference type="NCBI Taxonomy" id="1447062"/>
    <lineage>
        <taxon>Bacteria</taxon>
        <taxon>Pseudomonadati</taxon>
        <taxon>Pseudomonadota</taxon>
        <taxon>Alphaproteobacteria</taxon>
        <taxon>Hyphomicrobiales</taxon>
        <taxon>Devosiaceae</taxon>
        <taxon>Paradevosia</taxon>
    </lineage>
</organism>
<dbReference type="KEGG" id="yti:FNA67_09690"/>
<dbReference type="AlphaFoldDB" id="A0A5B9DPG9"/>
<evidence type="ECO:0000313" key="1">
    <source>
        <dbReference type="EMBL" id="QEE20428.1"/>
    </source>
</evidence>
<gene>
    <name evidence="1" type="ORF">FNA67_09690</name>
</gene>